<reference evidence="3 4" key="1">
    <citation type="journal article" date="2020" name="G3 (Bethesda)">
        <title>Improved Reference Genome for Cyclotella cryptica CCMP332, a Model for Cell Wall Morphogenesis, Salinity Adaptation, and Lipid Production in Diatoms (Bacillariophyta).</title>
        <authorList>
            <person name="Roberts W.R."/>
            <person name="Downey K.M."/>
            <person name="Ruck E.C."/>
            <person name="Traller J.C."/>
            <person name="Alverson A.J."/>
        </authorList>
    </citation>
    <scope>NUCLEOTIDE SEQUENCE [LARGE SCALE GENOMIC DNA]</scope>
    <source>
        <strain evidence="3 4">CCMP332</strain>
    </source>
</reference>
<dbReference type="PROSITE" id="PS50994">
    <property type="entry name" value="INTEGRASE"/>
    <property type="match status" value="1"/>
</dbReference>
<dbReference type="SUPFAM" id="SSF53098">
    <property type="entry name" value="Ribonuclease H-like"/>
    <property type="match status" value="1"/>
</dbReference>
<comment type="caution">
    <text evidence="3">The sequence shown here is derived from an EMBL/GenBank/DDBJ whole genome shotgun (WGS) entry which is preliminary data.</text>
</comment>
<feature type="region of interest" description="Disordered" evidence="1">
    <location>
        <begin position="540"/>
        <end position="607"/>
    </location>
</feature>
<feature type="region of interest" description="Disordered" evidence="1">
    <location>
        <begin position="476"/>
        <end position="513"/>
    </location>
</feature>
<feature type="compositionally biased region" description="Basic and acidic residues" evidence="1">
    <location>
        <begin position="578"/>
        <end position="590"/>
    </location>
</feature>
<evidence type="ECO:0000313" key="4">
    <source>
        <dbReference type="Proteomes" id="UP001516023"/>
    </source>
</evidence>
<organism evidence="3 4">
    <name type="scientific">Cyclotella cryptica</name>
    <dbReference type="NCBI Taxonomy" id="29204"/>
    <lineage>
        <taxon>Eukaryota</taxon>
        <taxon>Sar</taxon>
        <taxon>Stramenopiles</taxon>
        <taxon>Ochrophyta</taxon>
        <taxon>Bacillariophyta</taxon>
        <taxon>Coscinodiscophyceae</taxon>
        <taxon>Thalassiosirophycidae</taxon>
        <taxon>Stephanodiscales</taxon>
        <taxon>Stephanodiscaceae</taxon>
        <taxon>Cyclotella</taxon>
    </lineage>
</organism>
<proteinExistence type="predicted"/>
<accession>A0ABD3PV85</accession>
<dbReference type="Gene3D" id="3.30.420.10">
    <property type="entry name" value="Ribonuclease H-like superfamily/Ribonuclease H"/>
    <property type="match status" value="1"/>
</dbReference>
<dbReference type="EMBL" id="JABMIG020000110">
    <property type="protein sequence ID" value="KAL3791747.1"/>
    <property type="molecule type" value="Genomic_DNA"/>
</dbReference>
<evidence type="ECO:0000259" key="2">
    <source>
        <dbReference type="PROSITE" id="PS50994"/>
    </source>
</evidence>
<dbReference type="InterPro" id="IPR001584">
    <property type="entry name" value="Integrase_cat-core"/>
</dbReference>
<keyword evidence="4" id="KW-1185">Reference proteome</keyword>
<protein>
    <recommendedName>
        <fullName evidence="2">Integrase catalytic domain-containing protein</fullName>
    </recommendedName>
</protein>
<evidence type="ECO:0000313" key="3">
    <source>
        <dbReference type="EMBL" id="KAL3791747.1"/>
    </source>
</evidence>
<dbReference type="InterPro" id="IPR036397">
    <property type="entry name" value="RNaseH_sf"/>
</dbReference>
<dbReference type="Proteomes" id="UP001516023">
    <property type="component" value="Unassembled WGS sequence"/>
</dbReference>
<dbReference type="InterPro" id="IPR012337">
    <property type="entry name" value="RNaseH-like_sf"/>
</dbReference>
<feature type="domain" description="Integrase catalytic" evidence="2">
    <location>
        <begin position="8"/>
        <end position="94"/>
    </location>
</feature>
<evidence type="ECO:0000256" key="1">
    <source>
        <dbReference type="SAM" id="MobiDB-lite"/>
    </source>
</evidence>
<feature type="compositionally biased region" description="Polar residues" evidence="1">
    <location>
        <begin position="546"/>
        <end position="557"/>
    </location>
</feature>
<dbReference type="AlphaFoldDB" id="A0ABD3PV85"/>
<gene>
    <name evidence="3" type="ORF">HJC23_007514</name>
</gene>
<name>A0ABD3PV85_9STRA</name>
<sequence length="607" mass="68272">MVRRRPSPSHQPILTHGFGASGHIDLVDYQTMPNANYEYLMNYIDCGTKFEVSKPIVSKREVIVAASLLPVFCQFGPPPILQSDNSREFCGQPITVRSTPSRLSSASPAFSIHVFARQATVFHAPVNSSTTSALCDPAANKIRANRVSFDLGAALSRMSAEKMAPIGLKNQECKRGRGGEKAPIRYVPDRDPVQEALDFKPKTLKCTLTNGSETRVTVWSGHGTNEQFVLHVNKAYSTAKKMGLIPACDDAEKAYESKKGDWKAVLRELADDPLSKTEKEKKTAESLSLKANMLALRTKMTDSALEVFQLYANLLTEEARQPWDLIVKEQTESSPFHDIFGVERKKSPGKMSESFRRCQLLHLQSCFAHDAGENLKFYISNCLKKPNKVRVRQFVQRVMQLNNYVEDLPCMYYSPSASTMTQQVYSFTDAELACHILRMCPLKWQDQYHLLEKCYPKGVKPLLLILERIEVAHQVDERQSSSKPAKAQGAEQPSKKFAPGARIPKKPKQARTEYTRVDKNCKLCKKHGGAHTTHNTAECRRYNKDGTPTQGTFGQSARKSHEDSRPKKSYAQVLACMEKLEKSLKKANEKGKKRRRREESDSNSDSS</sequence>